<dbReference type="Proteomes" id="UP000001203">
    <property type="component" value="Chromosome circular"/>
</dbReference>
<dbReference type="EMBL" id="CP000806">
    <property type="protein sequence ID" value="ACB52619.1"/>
    <property type="molecule type" value="Genomic_DNA"/>
</dbReference>
<evidence type="ECO:0000256" key="1">
    <source>
        <dbReference type="SAM" id="MobiDB-lite"/>
    </source>
</evidence>
<dbReference type="RefSeq" id="WP_009547593.1">
    <property type="nucleotide sequence ID" value="NC_010546.1"/>
</dbReference>
<proteinExistence type="predicted"/>
<organism evidence="2 3">
    <name type="scientific">Crocosphaera subtropica (strain ATCC 51142 / BH68)</name>
    <name type="common">Cyanothece sp. (strain ATCC 51142)</name>
    <dbReference type="NCBI Taxonomy" id="43989"/>
    <lineage>
        <taxon>Bacteria</taxon>
        <taxon>Bacillati</taxon>
        <taxon>Cyanobacteriota</taxon>
        <taxon>Cyanophyceae</taxon>
        <taxon>Oscillatoriophycideae</taxon>
        <taxon>Chroococcales</taxon>
        <taxon>Aphanothecaceae</taxon>
        <taxon>Crocosphaera</taxon>
        <taxon>Crocosphaera subtropica</taxon>
    </lineage>
</organism>
<dbReference type="OrthoDB" id="427802at2"/>
<evidence type="ECO:0000313" key="2">
    <source>
        <dbReference type="EMBL" id="ACB52619.1"/>
    </source>
</evidence>
<accession>B1WY35</accession>
<feature type="region of interest" description="Disordered" evidence="1">
    <location>
        <begin position="43"/>
        <end position="72"/>
    </location>
</feature>
<protein>
    <submittedName>
        <fullName evidence="2">Uncharacterized protein</fullName>
    </submittedName>
</protein>
<sequence>MNMFNTLAQFSQIAIGGLTLGISTLVFIPSVSAQTEIITDPKPLETYTGTLQDLEGTESRNRGESLASGGEYPRNIEIRSLEPDKNSLEAKTEALNETLEDHDYNLGDVKRPTYRVPLVNF</sequence>
<dbReference type="AlphaFoldDB" id="B1WY35"/>
<name>B1WY35_CROS5</name>
<dbReference type="KEGG" id="cyt:cce_3271"/>
<evidence type="ECO:0000313" key="3">
    <source>
        <dbReference type="Proteomes" id="UP000001203"/>
    </source>
</evidence>
<dbReference type="STRING" id="43989.cce_3271"/>
<dbReference type="eggNOG" id="ENOG5032GPW">
    <property type="taxonomic scope" value="Bacteria"/>
</dbReference>
<reference evidence="2 3" key="1">
    <citation type="journal article" date="2008" name="Proc. Natl. Acad. Sci. U.S.A.">
        <title>The genome of Cyanothece 51142, a unicellular diazotrophic cyanobacterium important in the marine nitrogen cycle.</title>
        <authorList>
            <person name="Welsh E.A."/>
            <person name="Liberton M."/>
            <person name="Stoeckel J."/>
            <person name="Loh T."/>
            <person name="Elvitigala T."/>
            <person name="Wang C."/>
            <person name="Wollam A."/>
            <person name="Fulton R.S."/>
            <person name="Clifton S.W."/>
            <person name="Jacobs J.M."/>
            <person name="Aurora R."/>
            <person name="Ghosh B.K."/>
            <person name="Sherman L.A."/>
            <person name="Smith R.D."/>
            <person name="Wilson R.K."/>
            <person name="Pakrasi H.B."/>
        </authorList>
    </citation>
    <scope>NUCLEOTIDE SEQUENCE [LARGE SCALE GENOMIC DNA]</scope>
    <source>
        <strain evidence="3">ATCC 51142 / BH68</strain>
    </source>
</reference>
<dbReference type="HOGENOM" id="CLU_161886_0_0_3"/>
<keyword evidence="3" id="KW-1185">Reference proteome</keyword>
<gene>
    <name evidence="2" type="ordered locus">cce_3271</name>
</gene>